<dbReference type="Pfam" id="PF13884">
    <property type="entry name" value="Peptidase_S74"/>
    <property type="match status" value="1"/>
</dbReference>
<dbReference type="InterPro" id="IPR030392">
    <property type="entry name" value="S74_ICA"/>
</dbReference>
<protein>
    <submittedName>
        <fullName evidence="2">Unnamed protein product</fullName>
    </submittedName>
</protein>
<comment type="caution">
    <text evidence="2">The sequence shown here is derived from an EMBL/GenBank/DDBJ whole genome shotgun (WGS) entry which is preliminary data.</text>
</comment>
<reference evidence="2" key="1">
    <citation type="submission" date="2023-04" db="EMBL/GenBank/DDBJ databases">
        <title>Phytophthora lilii NBRC 32176.</title>
        <authorList>
            <person name="Ichikawa N."/>
            <person name="Sato H."/>
            <person name="Tonouchi N."/>
        </authorList>
    </citation>
    <scope>NUCLEOTIDE SEQUENCE</scope>
    <source>
        <strain evidence="2">NBRC 32176</strain>
    </source>
</reference>
<dbReference type="Proteomes" id="UP001165083">
    <property type="component" value="Unassembled WGS sequence"/>
</dbReference>
<dbReference type="AlphaFoldDB" id="A0A9W6WQZ3"/>
<sequence length="209" mass="24303">MAMTGDRRLKKNIQIAPLERIKRLYDNCDVFLYDWIESENRPGQEVGLIAQDLVSAHLTDLISVFYRDDIQEGEDPSVEPAKTQLNLNYSRIAAYNMNMIQHILDRIEELEAKVSSLILTMSFAFRISKRKDKKYDAVFDDGRVVSFGGIQRNGEPYQQYRDSTPLRAFSTYDHGNIKRKQRFYKRHGPTDNSKSYTASWFSKNIFGNV</sequence>
<evidence type="ECO:0000313" key="2">
    <source>
        <dbReference type="EMBL" id="GMF14098.1"/>
    </source>
</evidence>
<organism evidence="2 3">
    <name type="scientific">Phytophthora lilii</name>
    <dbReference type="NCBI Taxonomy" id="2077276"/>
    <lineage>
        <taxon>Eukaryota</taxon>
        <taxon>Sar</taxon>
        <taxon>Stramenopiles</taxon>
        <taxon>Oomycota</taxon>
        <taxon>Peronosporomycetes</taxon>
        <taxon>Peronosporales</taxon>
        <taxon>Peronosporaceae</taxon>
        <taxon>Phytophthora</taxon>
    </lineage>
</organism>
<proteinExistence type="predicted"/>
<keyword evidence="3" id="KW-1185">Reference proteome</keyword>
<evidence type="ECO:0000259" key="1">
    <source>
        <dbReference type="PROSITE" id="PS51688"/>
    </source>
</evidence>
<dbReference type="EMBL" id="BSXW01000181">
    <property type="protein sequence ID" value="GMF14098.1"/>
    <property type="molecule type" value="Genomic_DNA"/>
</dbReference>
<gene>
    <name evidence="2" type="ORF">Plil01_000450600</name>
</gene>
<evidence type="ECO:0000313" key="3">
    <source>
        <dbReference type="Proteomes" id="UP001165083"/>
    </source>
</evidence>
<feature type="domain" description="Peptidase S74" evidence="1">
    <location>
        <begin position="1"/>
        <end position="114"/>
    </location>
</feature>
<accession>A0A9W6WQZ3</accession>
<name>A0A9W6WQZ3_9STRA</name>
<dbReference type="PROSITE" id="PS51688">
    <property type="entry name" value="ICA"/>
    <property type="match status" value="1"/>
</dbReference>